<sequence>MHKTYWPEVPVSIKHFLKNLKELLSGLCTRSTESCSRSTEQLAIGQERDGGNGDDQACSREERLCEKKSSLEIPQVRASVPCWENLKVLEEGEVLELAGNAAKDNKKIRIIPRHVLLAVRNDEELGKLLLKFTRSTGQVARSTGDTGSGAGGYPFEEECQEEAVEPTLVREWQPDDVI</sequence>
<keyword evidence="1" id="KW-0158">Chromosome</keyword>
<dbReference type="GO" id="GO:0005634">
    <property type="term" value="C:nucleus"/>
    <property type="evidence" value="ECO:0007669"/>
    <property type="project" value="UniProtKB-SubCell"/>
</dbReference>
<dbReference type="STRING" id="337451.A0A3S3NLW6"/>
<comment type="subunit">
    <text evidence="1">The nucleosome is a histone octamer containing two molecules each of H2A, H2B, H3 and H4 assembled in one H3-H4 heterotetramer and two H2A-H2B heterodimers. The octamer wraps approximately 147 bp of DNA.</text>
</comment>
<dbReference type="Gene3D" id="1.10.20.10">
    <property type="entry name" value="Histone, subunit A"/>
    <property type="match status" value="1"/>
</dbReference>
<dbReference type="GO" id="GO:0046982">
    <property type="term" value="F:protein heterodimerization activity"/>
    <property type="evidence" value="ECO:0007669"/>
    <property type="project" value="InterPro"/>
</dbReference>
<dbReference type="GO" id="GO:0030527">
    <property type="term" value="F:structural constituent of chromatin"/>
    <property type="evidence" value="ECO:0007669"/>
    <property type="project" value="InterPro"/>
</dbReference>
<dbReference type="InterPro" id="IPR009072">
    <property type="entry name" value="Histone-fold"/>
</dbReference>
<gene>
    <name evidence="2" type="ORF">CKAN_02719600</name>
</gene>
<evidence type="ECO:0000256" key="1">
    <source>
        <dbReference type="RuleBase" id="RU003767"/>
    </source>
</evidence>
<proteinExistence type="inferred from homology"/>
<dbReference type="SMART" id="SM00414">
    <property type="entry name" value="H2A"/>
    <property type="match status" value="1"/>
</dbReference>
<dbReference type="GO" id="GO:0000786">
    <property type="term" value="C:nucleosome"/>
    <property type="evidence" value="ECO:0007669"/>
    <property type="project" value="UniProtKB-KW"/>
</dbReference>
<dbReference type="EMBL" id="QPKB01000031">
    <property type="protein sequence ID" value="RWR97742.1"/>
    <property type="molecule type" value="Genomic_DNA"/>
</dbReference>
<comment type="subcellular location">
    <subcellularLocation>
        <location evidence="1">Nucleus</location>
    </subcellularLocation>
</comment>
<accession>A0A3S3NLW6</accession>
<dbReference type="Proteomes" id="UP000283530">
    <property type="component" value="Unassembled WGS sequence"/>
</dbReference>
<dbReference type="SUPFAM" id="SSF47113">
    <property type="entry name" value="Histone-fold"/>
    <property type="match status" value="1"/>
</dbReference>
<keyword evidence="1" id="KW-0544">Nucleosome core</keyword>
<dbReference type="GO" id="GO:0003677">
    <property type="term" value="F:DNA binding"/>
    <property type="evidence" value="ECO:0007669"/>
    <property type="project" value="UniProtKB-KW"/>
</dbReference>
<dbReference type="PANTHER" id="PTHR23430">
    <property type="entry name" value="HISTONE H2A"/>
    <property type="match status" value="1"/>
</dbReference>
<comment type="caution">
    <text evidence="2">The sequence shown here is derived from an EMBL/GenBank/DDBJ whole genome shotgun (WGS) entry which is preliminary data.</text>
</comment>
<keyword evidence="3" id="KW-1185">Reference proteome</keyword>
<keyword evidence="1" id="KW-0539">Nucleus</keyword>
<protein>
    <recommendedName>
        <fullName evidence="1">Histone H2A</fullName>
    </recommendedName>
</protein>
<reference evidence="2 3" key="1">
    <citation type="journal article" date="2019" name="Nat. Plants">
        <title>Stout camphor tree genome fills gaps in understanding of flowering plant genome evolution.</title>
        <authorList>
            <person name="Chaw S.M."/>
            <person name="Liu Y.C."/>
            <person name="Wu Y.W."/>
            <person name="Wang H.Y."/>
            <person name="Lin C.I."/>
            <person name="Wu C.S."/>
            <person name="Ke H.M."/>
            <person name="Chang L.Y."/>
            <person name="Hsu C.Y."/>
            <person name="Yang H.T."/>
            <person name="Sudianto E."/>
            <person name="Hsu M.H."/>
            <person name="Wu K.P."/>
            <person name="Wang L.N."/>
            <person name="Leebens-Mack J.H."/>
            <person name="Tsai I.J."/>
        </authorList>
    </citation>
    <scope>NUCLEOTIDE SEQUENCE [LARGE SCALE GENOMIC DNA]</scope>
    <source>
        <strain evidence="3">cv. Chaw 1501</strain>
        <tissue evidence="2">Young leaves</tissue>
    </source>
</reference>
<dbReference type="AlphaFoldDB" id="A0A3S3NLW6"/>
<evidence type="ECO:0000313" key="3">
    <source>
        <dbReference type="Proteomes" id="UP000283530"/>
    </source>
</evidence>
<keyword evidence="1" id="KW-0238">DNA-binding</keyword>
<evidence type="ECO:0000313" key="2">
    <source>
        <dbReference type="EMBL" id="RWR97742.1"/>
    </source>
</evidence>
<comment type="similarity">
    <text evidence="1">Belongs to the histone H2A family.</text>
</comment>
<name>A0A3S3NLW6_9MAGN</name>
<dbReference type="InterPro" id="IPR002119">
    <property type="entry name" value="Histone_H2A"/>
</dbReference>
<dbReference type="PRINTS" id="PR00620">
    <property type="entry name" value="HISTONEH2A"/>
</dbReference>
<organism evidence="2 3">
    <name type="scientific">Cinnamomum micranthum f. kanehirae</name>
    <dbReference type="NCBI Taxonomy" id="337451"/>
    <lineage>
        <taxon>Eukaryota</taxon>
        <taxon>Viridiplantae</taxon>
        <taxon>Streptophyta</taxon>
        <taxon>Embryophyta</taxon>
        <taxon>Tracheophyta</taxon>
        <taxon>Spermatophyta</taxon>
        <taxon>Magnoliopsida</taxon>
        <taxon>Magnoliidae</taxon>
        <taxon>Laurales</taxon>
        <taxon>Lauraceae</taxon>
        <taxon>Cinnamomum</taxon>
    </lineage>
</organism>